<keyword evidence="2" id="KW-0963">Cytoplasm</keyword>
<dbReference type="PANTHER" id="PTHR12983">
    <property type="entry name" value="RING FINGER 10 FAMILY MEMBER"/>
    <property type="match status" value="1"/>
</dbReference>
<dbReference type="AlphaFoldDB" id="A0A427Y0Z4"/>
<dbReference type="GO" id="GO:0008270">
    <property type="term" value="F:zinc ion binding"/>
    <property type="evidence" value="ECO:0007669"/>
    <property type="project" value="UniProtKB-KW"/>
</dbReference>
<evidence type="ECO:0000256" key="5">
    <source>
        <dbReference type="ARBA" id="ARBA00022833"/>
    </source>
</evidence>
<dbReference type="PROSITE" id="PS50089">
    <property type="entry name" value="ZF_RING_2"/>
    <property type="match status" value="1"/>
</dbReference>
<feature type="domain" description="RING-type" evidence="8">
    <location>
        <begin position="162"/>
        <end position="204"/>
    </location>
</feature>
<evidence type="ECO:0000256" key="6">
    <source>
        <dbReference type="PROSITE-ProRule" id="PRU00175"/>
    </source>
</evidence>
<keyword evidence="10" id="KW-1185">Reference proteome</keyword>
<feature type="compositionally biased region" description="Basic residues" evidence="7">
    <location>
        <begin position="718"/>
        <end position="728"/>
    </location>
</feature>
<keyword evidence="5" id="KW-0862">Zinc</keyword>
<dbReference type="GeneID" id="39590814"/>
<organism evidence="9 10">
    <name type="scientific">Apiotrichum porosum</name>
    <dbReference type="NCBI Taxonomy" id="105984"/>
    <lineage>
        <taxon>Eukaryota</taxon>
        <taxon>Fungi</taxon>
        <taxon>Dikarya</taxon>
        <taxon>Basidiomycota</taxon>
        <taxon>Agaricomycotina</taxon>
        <taxon>Tremellomycetes</taxon>
        <taxon>Trichosporonales</taxon>
        <taxon>Trichosporonaceae</taxon>
        <taxon>Apiotrichum</taxon>
    </lineage>
</organism>
<dbReference type="EMBL" id="RSCE01000003">
    <property type="protein sequence ID" value="RSH84747.1"/>
    <property type="molecule type" value="Genomic_DNA"/>
</dbReference>
<dbReference type="PROSITE" id="PS00518">
    <property type="entry name" value="ZF_RING_1"/>
    <property type="match status" value="1"/>
</dbReference>
<feature type="region of interest" description="Disordered" evidence="7">
    <location>
        <begin position="709"/>
        <end position="739"/>
    </location>
</feature>
<accession>A0A427Y0Z4</accession>
<dbReference type="Pfam" id="PF00097">
    <property type="entry name" value="zf-C3HC4"/>
    <property type="match status" value="1"/>
</dbReference>
<proteinExistence type="predicted"/>
<comment type="caution">
    <text evidence="9">The sequence shown here is derived from an EMBL/GenBank/DDBJ whole genome shotgun (WGS) entry which is preliminary data.</text>
</comment>
<dbReference type="InterPro" id="IPR001841">
    <property type="entry name" value="Znf_RING"/>
</dbReference>
<evidence type="ECO:0000256" key="4">
    <source>
        <dbReference type="ARBA" id="ARBA00022771"/>
    </source>
</evidence>
<dbReference type="CDD" id="cd16536">
    <property type="entry name" value="RING-HC_RNF10"/>
    <property type="match status" value="1"/>
</dbReference>
<evidence type="ECO:0000313" key="10">
    <source>
        <dbReference type="Proteomes" id="UP000279236"/>
    </source>
</evidence>
<evidence type="ECO:0000256" key="7">
    <source>
        <dbReference type="SAM" id="MobiDB-lite"/>
    </source>
</evidence>
<feature type="region of interest" description="Disordered" evidence="7">
    <location>
        <begin position="442"/>
        <end position="476"/>
    </location>
</feature>
<protein>
    <recommendedName>
        <fullName evidence="8">RING-type domain-containing protein</fullName>
    </recommendedName>
</protein>
<dbReference type="SMART" id="SM00184">
    <property type="entry name" value="RING"/>
    <property type="match status" value="1"/>
</dbReference>
<evidence type="ECO:0000259" key="8">
    <source>
        <dbReference type="PROSITE" id="PS50089"/>
    </source>
</evidence>
<evidence type="ECO:0000256" key="1">
    <source>
        <dbReference type="ARBA" id="ARBA00004496"/>
    </source>
</evidence>
<feature type="region of interest" description="Disordered" evidence="7">
    <location>
        <begin position="1"/>
        <end position="38"/>
    </location>
</feature>
<dbReference type="InterPro" id="IPR018957">
    <property type="entry name" value="Znf_C3HC4_RING-type"/>
</dbReference>
<reference evidence="9 10" key="1">
    <citation type="submission" date="2018-11" db="EMBL/GenBank/DDBJ databases">
        <title>Genome sequence of Apiotrichum porosum DSM 27194.</title>
        <authorList>
            <person name="Aliyu H."/>
            <person name="Gorte O."/>
            <person name="Ochsenreither K."/>
        </authorList>
    </citation>
    <scope>NUCLEOTIDE SEQUENCE [LARGE SCALE GENOMIC DNA]</scope>
    <source>
        <strain evidence="9 10">DSM 27194</strain>
    </source>
</reference>
<dbReference type="OrthoDB" id="302966at2759"/>
<evidence type="ECO:0000256" key="2">
    <source>
        <dbReference type="ARBA" id="ARBA00022490"/>
    </source>
</evidence>
<dbReference type="GO" id="GO:0005737">
    <property type="term" value="C:cytoplasm"/>
    <property type="evidence" value="ECO:0007669"/>
    <property type="project" value="UniProtKB-SubCell"/>
</dbReference>
<keyword evidence="4 6" id="KW-0863">Zinc-finger</keyword>
<dbReference type="SUPFAM" id="SSF57850">
    <property type="entry name" value="RING/U-box"/>
    <property type="match status" value="1"/>
</dbReference>
<feature type="compositionally biased region" description="Basic and acidic residues" evidence="7">
    <location>
        <begin position="583"/>
        <end position="597"/>
    </location>
</feature>
<feature type="region of interest" description="Disordered" evidence="7">
    <location>
        <begin position="575"/>
        <end position="598"/>
    </location>
</feature>
<gene>
    <name evidence="9" type="ORF">EHS24_006271</name>
</gene>
<dbReference type="PANTHER" id="PTHR12983:SF9">
    <property type="entry name" value="E3 UBIQUITIN-PROTEIN LIGASE RNF10"/>
    <property type="match status" value="1"/>
</dbReference>
<keyword evidence="3" id="KW-0479">Metal-binding</keyword>
<feature type="compositionally biased region" description="Basic and acidic residues" evidence="7">
    <location>
        <begin position="379"/>
        <end position="409"/>
    </location>
</feature>
<dbReference type="InterPro" id="IPR017907">
    <property type="entry name" value="Znf_RING_CS"/>
</dbReference>
<dbReference type="GO" id="GO:0045944">
    <property type="term" value="P:positive regulation of transcription by RNA polymerase II"/>
    <property type="evidence" value="ECO:0007669"/>
    <property type="project" value="TreeGrafter"/>
</dbReference>
<feature type="region of interest" description="Disordered" evidence="7">
    <location>
        <begin position="379"/>
        <end position="412"/>
    </location>
</feature>
<dbReference type="Proteomes" id="UP000279236">
    <property type="component" value="Unassembled WGS sequence"/>
</dbReference>
<dbReference type="InterPro" id="IPR039739">
    <property type="entry name" value="MAG2/RNF10"/>
</dbReference>
<dbReference type="GO" id="GO:0000976">
    <property type="term" value="F:transcription cis-regulatory region binding"/>
    <property type="evidence" value="ECO:0007669"/>
    <property type="project" value="TreeGrafter"/>
</dbReference>
<name>A0A427Y0Z4_9TREE</name>
<dbReference type="Gene3D" id="3.30.40.10">
    <property type="entry name" value="Zinc/RING finger domain, C3HC4 (zinc finger)"/>
    <property type="match status" value="1"/>
</dbReference>
<dbReference type="RefSeq" id="XP_028478195.1">
    <property type="nucleotide sequence ID" value="XM_028621743.1"/>
</dbReference>
<comment type="subcellular location">
    <subcellularLocation>
        <location evidence="1">Cytoplasm</location>
    </subcellularLocation>
</comment>
<dbReference type="InterPro" id="IPR013083">
    <property type="entry name" value="Znf_RING/FYVE/PHD"/>
</dbReference>
<evidence type="ECO:0000256" key="3">
    <source>
        <dbReference type="ARBA" id="ARBA00022723"/>
    </source>
</evidence>
<sequence>MPAQPQAHPPVHPSRAPHGAKKGVRGKPALAMDDDDRDPAQWLGFSLPPRAPHNHIERAVPRRSKRGDSWRGSALTREKFVNASYRFVVKPTETLSYGAHFADPDIALHWPNILQILVPTYSSYSVAQGFVASEDEVDDDVGGESAAERRRRVEEERQGRSCPICLSKPVAGRMTKCGHIFCFPCIMHFIQLSDVPRSASCPICGDTIHEGMLKSVRYLDAETMVKAAQGEGQGVDQLGADATMDEAKIIDSEPATAAGGAHRIHMRLLHRPQMTTLALPATPTWPSDAIPPLTVPWQFLPDVLTYSRVMLATPEYMLLQLNRELEELKAEWNLLQGDDLGRGFVTSARNKVERQIGKVTNELMTPVVRHNEAEARDAWSEAVNGERRARERHVEREQRAKERAERELEAPPQVVTDEAEVPVEFLAASDVSYRGPTVHVPPNVVVEPNPMPPTVGKKNQKNRRRQGGAAPKAPPIPPAPSYYFYQSSLGVNVFLNPLDSRILLAHFHSYSAFPQHISFTTTGYDSATVSEDLRRRVKYLSHLPVGTEVVFVEADLAGIVSPEVLAQFEQPLKARRAKRRDRVRREDRDKRRAEQAERAMMPEMHITPSAQAVDHDHELAMALAASRLDSGLSVSPEVGAAFPLPGSNTAHQLAASPPSASSGSFAWAVHSRNMSSAPIGRREERLNMEGVEEAWSGFNAEHEEVAAAEAEGAGLAGGKKKKSKKTSKKLVLGGAGRQA</sequence>
<evidence type="ECO:0000313" key="9">
    <source>
        <dbReference type="EMBL" id="RSH84747.1"/>
    </source>
</evidence>